<keyword evidence="13" id="KW-1185">Reference proteome</keyword>
<keyword evidence="4 9" id="KW-0812">Transmembrane</keyword>
<keyword evidence="12" id="KW-0449">Lipoprotein</keyword>
<dbReference type="GO" id="GO:0005886">
    <property type="term" value="C:plasma membrane"/>
    <property type="evidence" value="ECO:0007669"/>
    <property type="project" value="UniProtKB-SubCell"/>
</dbReference>
<accession>D4LBS5</accession>
<evidence type="ECO:0000256" key="4">
    <source>
        <dbReference type="ARBA" id="ARBA00022692"/>
    </source>
</evidence>
<dbReference type="EC" id="3.4.23.36" evidence="9"/>
<dbReference type="GO" id="GO:0006508">
    <property type="term" value="P:proteolysis"/>
    <property type="evidence" value="ECO:0007669"/>
    <property type="project" value="UniProtKB-KW"/>
</dbReference>
<dbReference type="GO" id="GO:0004190">
    <property type="term" value="F:aspartic-type endopeptidase activity"/>
    <property type="evidence" value="ECO:0007669"/>
    <property type="project" value="UniProtKB-UniRule"/>
</dbReference>
<feature type="transmembrane region" description="Helical" evidence="9">
    <location>
        <begin position="126"/>
        <end position="149"/>
    </location>
</feature>
<keyword evidence="6 9" id="KW-0378">Hydrolase</keyword>
<evidence type="ECO:0000256" key="5">
    <source>
        <dbReference type="ARBA" id="ARBA00022750"/>
    </source>
</evidence>
<name>D4LBS5_RUMC1</name>
<dbReference type="Proteomes" id="UP000007054">
    <property type="component" value="Chromosome"/>
</dbReference>
<dbReference type="GeneID" id="83155667"/>
<organism evidence="12 13">
    <name type="scientific">Ruminococcus champanellensis (strain DSM 18848 / JCM 17042 / KCTC 15320 / 18P13)</name>
    <dbReference type="NCBI Taxonomy" id="213810"/>
    <lineage>
        <taxon>Bacteria</taxon>
        <taxon>Bacillati</taxon>
        <taxon>Bacillota</taxon>
        <taxon>Clostridia</taxon>
        <taxon>Eubacteriales</taxon>
        <taxon>Oscillospiraceae</taxon>
        <taxon>Ruminococcus</taxon>
    </lineage>
</organism>
<dbReference type="STRING" id="213810.RUM_08940"/>
<dbReference type="PANTHER" id="PTHR33695">
    <property type="entry name" value="LIPOPROTEIN SIGNAL PEPTIDASE"/>
    <property type="match status" value="1"/>
</dbReference>
<feature type="active site" evidence="9">
    <location>
        <position position="133"/>
    </location>
</feature>
<comment type="subcellular location">
    <subcellularLocation>
        <location evidence="9">Cell membrane</location>
        <topology evidence="9">Multi-pass membrane protein</topology>
    </subcellularLocation>
</comment>
<evidence type="ECO:0000256" key="9">
    <source>
        <dbReference type="HAMAP-Rule" id="MF_00161"/>
    </source>
</evidence>
<dbReference type="PRINTS" id="PR00781">
    <property type="entry name" value="LIPOSIGPTASE"/>
</dbReference>
<proteinExistence type="inferred from homology"/>
<sequence>MILAVAAMALLVAVDQLIKYLVVRDFALGESRRFLHFGDTELMNLTYVRNNGAAFSSMSGQRAILIGLPVILLGICVWAMWKYGRNSPFLKWNLTLVMAGGIGNLIDRIFRGGDVVDYLDIRLFHFAVFNFADCCICIGVFLILLYMLFDKSGKESPKEQPHA</sequence>
<evidence type="ECO:0000256" key="2">
    <source>
        <dbReference type="ARBA" id="ARBA00022475"/>
    </source>
</evidence>
<dbReference type="HOGENOM" id="CLU_083252_3_0_9"/>
<dbReference type="NCBIfam" id="TIGR00077">
    <property type="entry name" value="lspA"/>
    <property type="match status" value="1"/>
</dbReference>
<evidence type="ECO:0000256" key="7">
    <source>
        <dbReference type="ARBA" id="ARBA00022989"/>
    </source>
</evidence>
<feature type="active site" evidence="9">
    <location>
        <position position="117"/>
    </location>
</feature>
<dbReference type="InterPro" id="IPR001872">
    <property type="entry name" value="Peptidase_A8"/>
</dbReference>
<dbReference type="EMBL" id="FP929052">
    <property type="protein sequence ID" value="CBL17070.1"/>
    <property type="molecule type" value="Genomic_DNA"/>
</dbReference>
<dbReference type="Pfam" id="PF01252">
    <property type="entry name" value="Peptidase_A8"/>
    <property type="match status" value="1"/>
</dbReference>
<keyword evidence="7 9" id="KW-1133">Transmembrane helix</keyword>
<dbReference type="PANTHER" id="PTHR33695:SF1">
    <property type="entry name" value="LIPOPROTEIN SIGNAL PEPTIDASE"/>
    <property type="match status" value="1"/>
</dbReference>
<keyword evidence="3 9" id="KW-0645">Protease</keyword>
<dbReference type="UniPathway" id="UPA00665"/>
<comment type="catalytic activity">
    <reaction evidence="9 10">
        <text>Release of signal peptides from bacterial membrane prolipoproteins. Hydrolyzes -Xaa-Yaa-Zaa-|-(S,diacylglyceryl)Cys-, in which Xaa is hydrophobic (preferably Leu), and Yaa (Ala or Ser) and Zaa (Gly or Ala) have small, neutral side chains.</text>
        <dbReference type="EC" id="3.4.23.36"/>
    </reaction>
</comment>
<dbReference type="KEGG" id="rch:RUM_08940"/>
<evidence type="ECO:0000313" key="12">
    <source>
        <dbReference type="EMBL" id="CBL17070.1"/>
    </source>
</evidence>
<comment type="caution">
    <text evidence="9">Lacks conserved residue(s) required for the propagation of feature annotation.</text>
</comment>
<dbReference type="AlphaFoldDB" id="D4LBS5"/>
<evidence type="ECO:0000256" key="10">
    <source>
        <dbReference type="RuleBase" id="RU000594"/>
    </source>
</evidence>
<keyword evidence="5 9" id="KW-0064">Aspartyl protease</keyword>
<evidence type="ECO:0000256" key="8">
    <source>
        <dbReference type="ARBA" id="ARBA00023136"/>
    </source>
</evidence>
<keyword evidence="8 9" id="KW-0472">Membrane</keyword>
<comment type="pathway">
    <text evidence="9">Protein modification; lipoprotein biosynthesis (signal peptide cleavage).</text>
</comment>
<comment type="function">
    <text evidence="9 10">This protein specifically catalyzes the removal of signal peptides from prolipoproteins.</text>
</comment>
<dbReference type="RefSeq" id="WP_015557977.1">
    <property type="nucleotide sequence ID" value="NC_021039.1"/>
</dbReference>
<evidence type="ECO:0000256" key="1">
    <source>
        <dbReference type="ARBA" id="ARBA00006139"/>
    </source>
</evidence>
<evidence type="ECO:0000313" key="13">
    <source>
        <dbReference type="Proteomes" id="UP000007054"/>
    </source>
</evidence>
<reference evidence="12 13" key="1">
    <citation type="submission" date="2010-03" db="EMBL/GenBank/DDBJ databases">
        <title>The genome sequence of Ruminococcus sp. 18P13.</title>
        <authorList>
            <consortium name="metaHIT consortium -- http://www.metahit.eu/"/>
            <person name="Pajon A."/>
            <person name="Turner K."/>
            <person name="Parkhill J."/>
            <person name="Bernalier A."/>
        </authorList>
    </citation>
    <scope>NUCLEOTIDE SEQUENCE [LARGE SCALE GENOMIC DNA]</scope>
    <source>
        <strain evidence="13">DSM 18848 / JCM 17042 / 18P13</strain>
    </source>
</reference>
<evidence type="ECO:0000256" key="6">
    <source>
        <dbReference type="ARBA" id="ARBA00022801"/>
    </source>
</evidence>
<evidence type="ECO:0000256" key="11">
    <source>
        <dbReference type="RuleBase" id="RU004181"/>
    </source>
</evidence>
<comment type="similarity">
    <text evidence="1 9 11">Belongs to the peptidase A8 family.</text>
</comment>
<protein>
    <recommendedName>
        <fullName evidence="9">Lipoprotein signal peptidase</fullName>
        <ecNumber evidence="9">3.4.23.36</ecNumber>
    </recommendedName>
    <alternativeName>
        <fullName evidence="9">Prolipoprotein signal peptidase</fullName>
    </alternativeName>
    <alternativeName>
        <fullName evidence="9">Signal peptidase II</fullName>
        <shortName evidence="9">SPase II</shortName>
    </alternativeName>
</protein>
<keyword evidence="2 9" id="KW-1003">Cell membrane</keyword>
<gene>
    <name evidence="9" type="primary">lspA</name>
    <name evidence="12" type="ordered locus">RUM_08940</name>
</gene>
<feature type="transmembrane region" description="Helical" evidence="9">
    <location>
        <begin position="63"/>
        <end position="81"/>
    </location>
</feature>
<evidence type="ECO:0000256" key="3">
    <source>
        <dbReference type="ARBA" id="ARBA00022670"/>
    </source>
</evidence>
<dbReference type="HAMAP" id="MF_00161">
    <property type="entry name" value="LspA"/>
    <property type="match status" value="1"/>
</dbReference>
<dbReference type="PATRIC" id="fig|213810.4.peg.806"/>
<dbReference type="PROSITE" id="PS00855">
    <property type="entry name" value="SPASE_II"/>
    <property type="match status" value="1"/>
</dbReference>